<feature type="transmembrane region" description="Helical" evidence="1">
    <location>
        <begin position="154"/>
        <end position="173"/>
    </location>
</feature>
<dbReference type="Gene3D" id="3.10.310.20">
    <property type="entry name" value="DHHA2 domain"/>
    <property type="match status" value="1"/>
</dbReference>
<keyword evidence="1" id="KW-0812">Transmembrane</keyword>
<evidence type="ECO:0000259" key="2">
    <source>
        <dbReference type="SMART" id="SM01131"/>
    </source>
</evidence>
<dbReference type="SMART" id="SM01131">
    <property type="entry name" value="DHHA2"/>
    <property type="match status" value="1"/>
</dbReference>
<evidence type="ECO:0000313" key="4">
    <source>
        <dbReference type="Proteomes" id="UP000464658"/>
    </source>
</evidence>
<keyword evidence="1" id="KW-0472">Membrane</keyword>
<dbReference type="InterPro" id="IPR038222">
    <property type="entry name" value="DHHA2_dom_sf"/>
</dbReference>
<dbReference type="GO" id="GO:0005737">
    <property type="term" value="C:cytoplasm"/>
    <property type="evidence" value="ECO:0007669"/>
    <property type="project" value="InterPro"/>
</dbReference>
<sequence>MLHMSLQKNRGVDPEVYGLDMLKAGADLSQKTVQELITLDAKKEFALGKSKVEIAQVNTVDIAEVTARQADIEAKINEVIAAKGLDLFVLVITDILENDSLALALGAEAAKVEKAFNVTLEKKQHSFTKRCCIKKETSRTSADRRTFLINTTRLLNHSAVFFLSIFFLMNIHITNENIL</sequence>
<keyword evidence="1" id="KW-1133">Transmembrane helix</keyword>
<gene>
    <name evidence="3" type="ORF">BsIDN1_71700</name>
</gene>
<dbReference type="InterPro" id="IPR004097">
    <property type="entry name" value="DHHA2"/>
</dbReference>
<dbReference type="EMBL" id="AP021906">
    <property type="protein sequence ID" value="BBP93552.1"/>
    <property type="molecule type" value="Genomic_DNA"/>
</dbReference>
<proteinExistence type="predicted"/>
<dbReference type="InterPro" id="IPR038763">
    <property type="entry name" value="DHH_sf"/>
</dbReference>
<accession>A0A5S9MLH4</accession>
<name>A0A5S9MLH4_BACIA</name>
<dbReference type="Pfam" id="PF02833">
    <property type="entry name" value="DHHA2"/>
    <property type="match status" value="1"/>
</dbReference>
<evidence type="ECO:0000256" key="1">
    <source>
        <dbReference type="SAM" id="Phobius"/>
    </source>
</evidence>
<dbReference type="Proteomes" id="UP000464658">
    <property type="component" value="Chromosome"/>
</dbReference>
<reference evidence="3 4" key="1">
    <citation type="submission" date="2019-12" db="EMBL/GenBank/DDBJ databases">
        <title>Full genome sequence of a Bacillus safensis strain isolated from commercially available natto in Indonesia.</title>
        <authorList>
            <person name="Yoshida M."/>
            <person name="Uomi M."/>
            <person name="Waturangi D."/>
            <person name="Ekaputri J.J."/>
            <person name="Setiamarga D.H.E."/>
        </authorList>
    </citation>
    <scope>NUCLEOTIDE SEQUENCE [LARGE SCALE GENOMIC DNA]</scope>
    <source>
        <strain evidence="3 4">IDN1</strain>
    </source>
</reference>
<dbReference type="AlphaFoldDB" id="A0A5S9MLH4"/>
<dbReference type="GO" id="GO:0016462">
    <property type="term" value="F:pyrophosphatase activity"/>
    <property type="evidence" value="ECO:0007669"/>
    <property type="project" value="InterPro"/>
</dbReference>
<organism evidence="3 4">
    <name type="scientific">Bacillus safensis</name>
    <dbReference type="NCBI Taxonomy" id="561879"/>
    <lineage>
        <taxon>Bacteria</taxon>
        <taxon>Bacillati</taxon>
        <taxon>Bacillota</taxon>
        <taxon>Bacilli</taxon>
        <taxon>Bacillales</taxon>
        <taxon>Bacillaceae</taxon>
        <taxon>Bacillus</taxon>
    </lineage>
</organism>
<feature type="domain" description="DHHA2" evidence="2">
    <location>
        <begin position="18"/>
        <end position="127"/>
    </location>
</feature>
<evidence type="ECO:0000313" key="3">
    <source>
        <dbReference type="EMBL" id="BBP93552.1"/>
    </source>
</evidence>
<dbReference type="SUPFAM" id="SSF64182">
    <property type="entry name" value="DHH phosphoesterases"/>
    <property type="match status" value="1"/>
</dbReference>
<protein>
    <recommendedName>
        <fullName evidence="2">DHHA2 domain-containing protein</fullName>
    </recommendedName>
</protein>